<feature type="region of interest" description="Disordered" evidence="1">
    <location>
        <begin position="224"/>
        <end position="251"/>
    </location>
</feature>
<dbReference type="Proteomes" id="UP001595783">
    <property type="component" value="Unassembled WGS sequence"/>
</dbReference>
<comment type="caution">
    <text evidence="2">The sequence shown here is derived from an EMBL/GenBank/DDBJ whole genome shotgun (WGS) entry which is preliminary data.</text>
</comment>
<evidence type="ECO:0008006" key="4">
    <source>
        <dbReference type="Google" id="ProtNLM"/>
    </source>
</evidence>
<evidence type="ECO:0000256" key="1">
    <source>
        <dbReference type="SAM" id="MobiDB-lite"/>
    </source>
</evidence>
<dbReference type="RefSeq" id="WP_233708925.1">
    <property type="nucleotide sequence ID" value="NZ_FZMF01000002.1"/>
</dbReference>
<dbReference type="Gene3D" id="1.10.1070.20">
    <property type="match status" value="1"/>
</dbReference>
<reference evidence="3" key="1">
    <citation type="journal article" date="2019" name="Int. J. Syst. Evol. Microbiol.">
        <title>The Global Catalogue of Microorganisms (GCM) 10K type strain sequencing project: providing services to taxonomists for standard genome sequencing and annotation.</title>
        <authorList>
            <consortium name="The Broad Institute Genomics Platform"/>
            <consortium name="The Broad Institute Genome Sequencing Center for Infectious Disease"/>
            <person name="Wu L."/>
            <person name="Ma J."/>
        </authorList>
    </citation>
    <scope>NUCLEOTIDE SEQUENCE [LARGE SCALE GENOMIC DNA]</scope>
    <source>
        <strain evidence="3">CCUG 53816</strain>
    </source>
</reference>
<accession>A0ABV7ZJI3</accession>
<name>A0ABV7ZJI3_9HELI</name>
<evidence type="ECO:0000313" key="2">
    <source>
        <dbReference type="EMBL" id="MFC3848211.1"/>
    </source>
</evidence>
<proteinExistence type="predicted"/>
<gene>
    <name evidence="2" type="ORF">ACFOPX_06710</name>
</gene>
<evidence type="ECO:0000313" key="3">
    <source>
        <dbReference type="Proteomes" id="UP001595783"/>
    </source>
</evidence>
<protein>
    <recommendedName>
        <fullName evidence="4">HipA-like C-terminal domain-containing protein</fullName>
    </recommendedName>
</protein>
<organism evidence="2 3">
    <name type="scientific">Helicobacter baculiformis</name>
    <dbReference type="NCBI Taxonomy" id="427351"/>
    <lineage>
        <taxon>Bacteria</taxon>
        <taxon>Pseudomonadati</taxon>
        <taxon>Campylobacterota</taxon>
        <taxon>Epsilonproteobacteria</taxon>
        <taxon>Campylobacterales</taxon>
        <taxon>Helicobacteraceae</taxon>
        <taxon>Helicobacter</taxon>
    </lineage>
</organism>
<feature type="compositionally biased region" description="Basic and acidic residues" evidence="1">
    <location>
        <begin position="224"/>
        <end position="233"/>
    </location>
</feature>
<keyword evidence="3" id="KW-1185">Reference proteome</keyword>
<sequence>MLKKCWHKNAVSGNIELLKGWSVLGHDEYGKEPYCEYYMAQIAATLGFEHVPYDLPILDCLDENSLKELFKERNKNKMVQTIVGIYEKEKFQDPLLFDALTFNTDRHLGNFGMLIDNDTNELARPAPIFDNGMAFFNHITEYDLENIPAYFTDERSALGMGFARQLEIACQPRHTESLLKLANFTFTRHKQYNLPEKWLQAGEKFIQQRSQEIIQIIAKKQTKPLEIRPHSRDFSMQPTPNSPALLKSRRR</sequence>
<dbReference type="EMBL" id="JBHRZO010000048">
    <property type="protein sequence ID" value="MFC3848211.1"/>
    <property type="molecule type" value="Genomic_DNA"/>
</dbReference>